<evidence type="ECO:0000256" key="7">
    <source>
        <dbReference type="ARBA" id="ARBA00022840"/>
    </source>
</evidence>
<evidence type="ECO:0000256" key="1">
    <source>
        <dbReference type="ARBA" id="ARBA00006485"/>
    </source>
</evidence>
<evidence type="ECO:0000256" key="6">
    <source>
        <dbReference type="ARBA" id="ARBA00022777"/>
    </source>
</evidence>
<evidence type="ECO:0000256" key="4">
    <source>
        <dbReference type="ARBA" id="ARBA00022679"/>
    </source>
</evidence>
<evidence type="ECO:0000256" key="3">
    <source>
        <dbReference type="ARBA" id="ARBA00022527"/>
    </source>
</evidence>
<dbReference type="GO" id="GO:0005737">
    <property type="term" value="C:cytoplasm"/>
    <property type="evidence" value="ECO:0007669"/>
    <property type="project" value="TreeGrafter"/>
</dbReference>
<dbReference type="Pfam" id="PF00069">
    <property type="entry name" value="Pkinase"/>
    <property type="match status" value="1"/>
</dbReference>
<evidence type="ECO:0000256" key="11">
    <source>
        <dbReference type="ARBA" id="ARBA00048367"/>
    </source>
</evidence>
<evidence type="ECO:0000256" key="2">
    <source>
        <dbReference type="ARBA" id="ARBA00008832"/>
    </source>
</evidence>
<dbReference type="Proteomes" id="UP000265040">
    <property type="component" value="Chromosome 8"/>
</dbReference>
<dbReference type="PANTHER" id="PTHR24056:SF164">
    <property type="entry name" value="CYCLIN-DEPENDENT KINASE 21"/>
    <property type="match status" value="1"/>
</dbReference>
<dbReference type="GO" id="GO:0000082">
    <property type="term" value="P:G1/S transition of mitotic cell cycle"/>
    <property type="evidence" value="ECO:0007669"/>
    <property type="project" value="TreeGrafter"/>
</dbReference>
<comment type="similarity">
    <text evidence="2">Belongs to the protein kinase superfamily. CMGC Ser/Thr protein kinase family. MAP kinase subfamily.</text>
</comment>
<evidence type="ECO:0000259" key="15">
    <source>
        <dbReference type="PROSITE" id="PS50011"/>
    </source>
</evidence>
<dbReference type="GO" id="GO:0010468">
    <property type="term" value="P:regulation of gene expression"/>
    <property type="evidence" value="ECO:0007669"/>
    <property type="project" value="TreeGrafter"/>
</dbReference>
<comment type="catalytic activity">
    <reaction evidence="8">
        <text>L-threonyl-[protein] + ATP = O-phospho-L-threonyl-[protein] + ADP + H(+)</text>
        <dbReference type="Rhea" id="RHEA:46608"/>
        <dbReference type="Rhea" id="RHEA-COMP:11060"/>
        <dbReference type="Rhea" id="RHEA-COMP:11605"/>
        <dbReference type="ChEBI" id="CHEBI:15378"/>
        <dbReference type="ChEBI" id="CHEBI:30013"/>
        <dbReference type="ChEBI" id="CHEBI:30616"/>
        <dbReference type="ChEBI" id="CHEBI:61977"/>
        <dbReference type="ChEBI" id="CHEBI:456216"/>
        <dbReference type="EC" id="2.7.11.24"/>
    </reaction>
</comment>
<feature type="binding site" evidence="12">
    <location>
        <position position="67"/>
    </location>
    <ligand>
        <name>ATP</name>
        <dbReference type="ChEBI" id="CHEBI:30616"/>
    </ligand>
</feature>
<dbReference type="Gene3D" id="3.30.200.20">
    <property type="entry name" value="Phosphorylase Kinase, domain 1"/>
    <property type="match status" value="1"/>
</dbReference>
<evidence type="ECO:0000256" key="5">
    <source>
        <dbReference type="ARBA" id="ARBA00022741"/>
    </source>
</evidence>
<dbReference type="Gene3D" id="1.10.510.10">
    <property type="entry name" value="Transferase(Phosphotransferase) domain 1"/>
    <property type="match status" value="1"/>
</dbReference>
<evidence type="ECO:0000256" key="12">
    <source>
        <dbReference type="PROSITE-ProRule" id="PRU10141"/>
    </source>
</evidence>
<dbReference type="PROSITE" id="PS50011">
    <property type="entry name" value="PROTEIN_KINASE_DOM"/>
    <property type="match status" value="1"/>
</dbReference>
<dbReference type="InterPro" id="IPR011009">
    <property type="entry name" value="Kinase-like_dom_sf"/>
</dbReference>
<sequence length="326" mass="36378">MTHLTVVILKWTLFWEVQVNLCILKTMDISSKGLCYELLAEVGQGSYGKVYKAREVGDEQRLLAVKKFIVRGDASETGIPAFMIREVALLCKMKYFNHPNIVKLLDASAVAVGRSLDLTLVLEYVDQDLSTFLSKVPASGLSHDCIKNVMLQLLQGLDFLHTNMVLHRDLKPENILVSSLGEIKIADFGLARIYTFNIALTPGVVTLWYRAPEVLLNSVYMSSVDMWSAGCIFAELFLLRPLFQGYSEVQQLQKIFEVIGLPDEEDWPKDSPLAYSVNLAPKGSCINLLPNLGPDESDLLAQCLAFGPNRRISAAKALAHPFFKKH</sequence>
<evidence type="ECO:0000313" key="17">
    <source>
        <dbReference type="Proteomes" id="UP000265040"/>
    </source>
</evidence>
<comment type="catalytic activity">
    <reaction evidence="10">
        <text>L-seryl-[protein] + ATP = O-phospho-L-seryl-[protein] + ADP + H(+)</text>
        <dbReference type="Rhea" id="RHEA:17989"/>
        <dbReference type="Rhea" id="RHEA-COMP:9863"/>
        <dbReference type="Rhea" id="RHEA-COMP:11604"/>
        <dbReference type="ChEBI" id="CHEBI:15378"/>
        <dbReference type="ChEBI" id="CHEBI:29999"/>
        <dbReference type="ChEBI" id="CHEBI:30616"/>
        <dbReference type="ChEBI" id="CHEBI:83421"/>
        <dbReference type="ChEBI" id="CHEBI:456216"/>
        <dbReference type="EC" id="2.7.11.24"/>
    </reaction>
</comment>
<dbReference type="GO" id="GO:0004693">
    <property type="term" value="F:cyclin-dependent protein serine/threonine kinase activity"/>
    <property type="evidence" value="ECO:0007669"/>
    <property type="project" value="UniProtKB-EC"/>
</dbReference>
<protein>
    <recommendedName>
        <fullName evidence="15">Protein kinase domain-containing protein</fullName>
    </recommendedName>
</protein>
<accession>A0AAQ6IHP5</accession>
<dbReference type="AlphaFoldDB" id="A0AAQ6IHP5"/>
<dbReference type="Ensembl" id="ENSATET00000076292.1">
    <property type="protein sequence ID" value="ENSATEP00000074834.1"/>
    <property type="gene ID" value="ENSATEG00000023370.3"/>
</dbReference>
<reference evidence="16 17" key="1">
    <citation type="submission" date="2021-04" db="EMBL/GenBank/DDBJ databases">
        <authorList>
            <consortium name="Wellcome Sanger Institute Data Sharing"/>
        </authorList>
    </citation>
    <scope>NUCLEOTIDE SEQUENCE [LARGE SCALE GENOMIC DNA]</scope>
</reference>
<dbReference type="GeneTree" id="ENSGT00940000166962"/>
<evidence type="ECO:0000256" key="9">
    <source>
        <dbReference type="ARBA" id="ARBA00047811"/>
    </source>
</evidence>
<keyword evidence="6" id="KW-0418">Kinase</keyword>
<dbReference type="GO" id="GO:0000307">
    <property type="term" value="C:cyclin-dependent protein kinase holoenzyme complex"/>
    <property type="evidence" value="ECO:0007669"/>
    <property type="project" value="TreeGrafter"/>
</dbReference>
<dbReference type="InterPro" id="IPR050108">
    <property type="entry name" value="CDK"/>
</dbReference>
<dbReference type="GO" id="GO:0005524">
    <property type="term" value="F:ATP binding"/>
    <property type="evidence" value="ECO:0007669"/>
    <property type="project" value="UniProtKB-UniRule"/>
</dbReference>
<dbReference type="PROSITE" id="PS00107">
    <property type="entry name" value="PROTEIN_KINASE_ATP"/>
    <property type="match status" value="1"/>
</dbReference>
<dbReference type="GO" id="GO:0005634">
    <property type="term" value="C:nucleus"/>
    <property type="evidence" value="ECO:0007669"/>
    <property type="project" value="TreeGrafter"/>
</dbReference>
<evidence type="ECO:0000256" key="10">
    <source>
        <dbReference type="ARBA" id="ARBA00048312"/>
    </source>
</evidence>
<keyword evidence="4" id="KW-0808">Transferase</keyword>
<dbReference type="FunFam" id="1.10.510.10:FF:000624">
    <property type="entry name" value="Mitogen-activated protein kinase"/>
    <property type="match status" value="1"/>
</dbReference>
<keyword evidence="14" id="KW-0732">Signal</keyword>
<comment type="catalytic activity">
    <reaction evidence="11">
        <text>L-seryl-[protein] + ATP = O-phospho-L-seryl-[protein] + ADP + H(+)</text>
        <dbReference type="Rhea" id="RHEA:17989"/>
        <dbReference type="Rhea" id="RHEA-COMP:9863"/>
        <dbReference type="Rhea" id="RHEA-COMP:11604"/>
        <dbReference type="ChEBI" id="CHEBI:15378"/>
        <dbReference type="ChEBI" id="CHEBI:29999"/>
        <dbReference type="ChEBI" id="CHEBI:30616"/>
        <dbReference type="ChEBI" id="CHEBI:83421"/>
        <dbReference type="ChEBI" id="CHEBI:456216"/>
        <dbReference type="EC" id="2.7.11.22"/>
    </reaction>
</comment>
<dbReference type="InterPro" id="IPR000719">
    <property type="entry name" value="Prot_kinase_dom"/>
</dbReference>
<dbReference type="GO" id="GO:0010389">
    <property type="term" value="P:regulation of G2/M transition of mitotic cell cycle"/>
    <property type="evidence" value="ECO:0007669"/>
    <property type="project" value="TreeGrafter"/>
</dbReference>
<organism evidence="16 17">
    <name type="scientific">Anabas testudineus</name>
    <name type="common">Climbing perch</name>
    <name type="synonym">Anthias testudineus</name>
    <dbReference type="NCBI Taxonomy" id="64144"/>
    <lineage>
        <taxon>Eukaryota</taxon>
        <taxon>Metazoa</taxon>
        <taxon>Chordata</taxon>
        <taxon>Craniata</taxon>
        <taxon>Vertebrata</taxon>
        <taxon>Euteleostomi</taxon>
        <taxon>Actinopterygii</taxon>
        <taxon>Neopterygii</taxon>
        <taxon>Teleostei</taxon>
        <taxon>Neoteleostei</taxon>
        <taxon>Acanthomorphata</taxon>
        <taxon>Anabantaria</taxon>
        <taxon>Anabantiformes</taxon>
        <taxon>Anabantoidei</taxon>
        <taxon>Anabantidae</taxon>
        <taxon>Anabas</taxon>
    </lineage>
</organism>
<evidence type="ECO:0000256" key="14">
    <source>
        <dbReference type="SAM" id="SignalP"/>
    </source>
</evidence>
<dbReference type="GO" id="GO:0004707">
    <property type="term" value="F:MAP kinase activity"/>
    <property type="evidence" value="ECO:0007669"/>
    <property type="project" value="UniProtKB-EC"/>
</dbReference>
<reference evidence="16" key="2">
    <citation type="submission" date="2025-08" db="UniProtKB">
        <authorList>
            <consortium name="Ensembl"/>
        </authorList>
    </citation>
    <scope>IDENTIFICATION</scope>
</reference>
<comment type="catalytic activity">
    <reaction evidence="9">
        <text>L-threonyl-[protein] + ATP = O-phospho-L-threonyl-[protein] + ADP + H(+)</text>
        <dbReference type="Rhea" id="RHEA:46608"/>
        <dbReference type="Rhea" id="RHEA-COMP:11060"/>
        <dbReference type="Rhea" id="RHEA-COMP:11605"/>
        <dbReference type="ChEBI" id="CHEBI:15378"/>
        <dbReference type="ChEBI" id="CHEBI:30013"/>
        <dbReference type="ChEBI" id="CHEBI:30616"/>
        <dbReference type="ChEBI" id="CHEBI:61977"/>
        <dbReference type="ChEBI" id="CHEBI:456216"/>
        <dbReference type="EC" id="2.7.11.22"/>
    </reaction>
</comment>
<keyword evidence="3 13" id="KW-0723">Serine/threonine-protein kinase</keyword>
<evidence type="ECO:0000256" key="8">
    <source>
        <dbReference type="ARBA" id="ARBA00047592"/>
    </source>
</evidence>
<keyword evidence="17" id="KW-1185">Reference proteome</keyword>
<reference evidence="16" key="3">
    <citation type="submission" date="2025-09" db="UniProtKB">
        <authorList>
            <consortium name="Ensembl"/>
        </authorList>
    </citation>
    <scope>IDENTIFICATION</scope>
</reference>
<keyword evidence="5 12" id="KW-0547">Nucleotide-binding</keyword>
<keyword evidence="7 12" id="KW-0067">ATP-binding</keyword>
<dbReference type="InterPro" id="IPR017441">
    <property type="entry name" value="Protein_kinase_ATP_BS"/>
</dbReference>
<feature type="signal peptide" evidence="14">
    <location>
        <begin position="1"/>
        <end position="19"/>
    </location>
</feature>
<name>A0AAQ6IHP5_ANATE</name>
<dbReference type="GO" id="GO:0030332">
    <property type="term" value="F:cyclin binding"/>
    <property type="evidence" value="ECO:0007669"/>
    <property type="project" value="TreeGrafter"/>
</dbReference>
<proteinExistence type="inferred from homology"/>
<feature type="domain" description="Protein kinase" evidence="15">
    <location>
        <begin position="36"/>
        <end position="323"/>
    </location>
</feature>
<feature type="chain" id="PRO_5043983599" description="Protein kinase domain-containing protein" evidence="14">
    <location>
        <begin position="20"/>
        <end position="326"/>
    </location>
</feature>
<dbReference type="FunFam" id="3.30.200.20:FF:000124">
    <property type="entry name" value="Cyclin-dependent kinase 4"/>
    <property type="match status" value="1"/>
</dbReference>
<evidence type="ECO:0000256" key="13">
    <source>
        <dbReference type="RuleBase" id="RU000304"/>
    </source>
</evidence>
<comment type="similarity">
    <text evidence="1">Belongs to the protein kinase superfamily. CMGC Ser/Thr protein kinase family. CDC2/CDKX subfamily.</text>
</comment>
<dbReference type="PROSITE" id="PS00108">
    <property type="entry name" value="PROTEIN_KINASE_ST"/>
    <property type="match status" value="1"/>
</dbReference>
<evidence type="ECO:0000313" key="16">
    <source>
        <dbReference type="Ensembl" id="ENSATEP00000074834.1"/>
    </source>
</evidence>
<dbReference type="SMART" id="SM00220">
    <property type="entry name" value="S_TKc"/>
    <property type="match status" value="1"/>
</dbReference>
<dbReference type="SUPFAM" id="SSF56112">
    <property type="entry name" value="Protein kinase-like (PK-like)"/>
    <property type="match status" value="1"/>
</dbReference>
<dbReference type="PANTHER" id="PTHR24056">
    <property type="entry name" value="CELL DIVISION PROTEIN KINASE"/>
    <property type="match status" value="1"/>
</dbReference>
<dbReference type="InterPro" id="IPR008271">
    <property type="entry name" value="Ser/Thr_kinase_AS"/>
</dbReference>